<dbReference type="InterPro" id="IPR059012">
    <property type="entry name" value="DUF8168_C"/>
</dbReference>
<organism evidence="2 3">
    <name type="scientific">Kribbella pratensis</name>
    <dbReference type="NCBI Taxonomy" id="2512112"/>
    <lineage>
        <taxon>Bacteria</taxon>
        <taxon>Bacillati</taxon>
        <taxon>Actinomycetota</taxon>
        <taxon>Actinomycetes</taxon>
        <taxon>Propionibacteriales</taxon>
        <taxon>Kribbellaceae</taxon>
        <taxon>Kribbella</taxon>
    </lineage>
</organism>
<dbReference type="EMBL" id="SODP01000003">
    <property type="protein sequence ID" value="TDW65612.1"/>
    <property type="molecule type" value="Genomic_DNA"/>
</dbReference>
<dbReference type="AlphaFoldDB" id="A0A4R8BV15"/>
<sequence>MLPKTDEVRAVITGLIHPNRLGWMFDNVIPFSFGEASFELSVHDGQFNVLVVAKWPDDPATFLNDVGTMVQGCVDSLGFCLATPLRAEILSMSVEGRVLIYRASQWPDLLDGNSSSRVEGERLEPLTSAAINEPLLRLALADLRAAQESAVDTVMLCYRAIESIRQWFAIGSGEGDNDRKRSWQDLRDRLEIDREDLDALRDRAQARRHGGTLPVSFAERLEALRLARRVVEKFVAYRQSTLEAEQSQEEG</sequence>
<evidence type="ECO:0000313" key="3">
    <source>
        <dbReference type="Proteomes" id="UP000295146"/>
    </source>
</evidence>
<evidence type="ECO:0000313" key="2">
    <source>
        <dbReference type="EMBL" id="TDW65612.1"/>
    </source>
</evidence>
<protein>
    <recommendedName>
        <fullName evidence="1">DUF8168 domain-containing protein</fullName>
    </recommendedName>
</protein>
<feature type="domain" description="DUF8168" evidence="1">
    <location>
        <begin position="135"/>
        <end position="238"/>
    </location>
</feature>
<accession>A0A4R8BV15</accession>
<keyword evidence="3" id="KW-1185">Reference proteome</keyword>
<dbReference type="Proteomes" id="UP000295146">
    <property type="component" value="Unassembled WGS sequence"/>
</dbReference>
<name>A0A4R8BV15_9ACTN</name>
<dbReference type="Pfam" id="PF26504">
    <property type="entry name" value="DUF8168_C"/>
    <property type="match status" value="1"/>
</dbReference>
<comment type="caution">
    <text evidence="2">The sequence shown here is derived from an EMBL/GenBank/DDBJ whole genome shotgun (WGS) entry which is preliminary data.</text>
</comment>
<reference evidence="2 3" key="1">
    <citation type="submission" date="2019-03" db="EMBL/GenBank/DDBJ databases">
        <title>Genomic Encyclopedia of Type Strains, Phase III (KMG-III): the genomes of soil and plant-associated and newly described type strains.</title>
        <authorList>
            <person name="Whitman W."/>
        </authorList>
    </citation>
    <scope>NUCLEOTIDE SEQUENCE [LARGE SCALE GENOMIC DNA]</scope>
    <source>
        <strain evidence="2 3">VKM Ac-2573</strain>
    </source>
</reference>
<proteinExistence type="predicted"/>
<gene>
    <name evidence="2" type="ORF">EV653_5623</name>
</gene>
<evidence type="ECO:0000259" key="1">
    <source>
        <dbReference type="Pfam" id="PF26504"/>
    </source>
</evidence>